<evidence type="ECO:0000313" key="1">
    <source>
        <dbReference type="EMBL" id="CAB5221809.1"/>
    </source>
</evidence>
<name>A0A6J7WUQ4_9CAUD</name>
<organism evidence="1">
    <name type="scientific">uncultured Caudovirales phage</name>
    <dbReference type="NCBI Taxonomy" id="2100421"/>
    <lineage>
        <taxon>Viruses</taxon>
        <taxon>Duplodnaviria</taxon>
        <taxon>Heunggongvirae</taxon>
        <taxon>Uroviricota</taxon>
        <taxon>Caudoviricetes</taxon>
        <taxon>Peduoviridae</taxon>
        <taxon>Maltschvirus</taxon>
        <taxon>Maltschvirus maltsch</taxon>
    </lineage>
</organism>
<accession>A0A6J7WUQ4</accession>
<dbReference type="Pfam" id="PF10902">
    <property type="entry name" value="WYL_2"/>
    <property type="match status" value="1"/>
</dbReference>
<proteinExistence type="predicted"/>
<protein>
    <submittedName>
        <fullName evidence="1">WYL domain containing protein</fullName>
    </submittedName>
</protein>
<dbReference type="InterPro" id="IPR024401">
    <property type="entry name" value="WYL_prot"/>
</dbReference>
<reference evidence="1" key="1">
    <citation type="submission" date="2020-05" db="EMBL/GenBank/DDBJ databases">
        <authorList>
            <person name="Chiriac C."/>
            <person name="Salcher M."/>
            <person name="Ghai R."/>
            <person name="Kavagutti S V."/>
        </authorList>
    </citation>
    <scope>NUCLEOTIDE SEQUENCE</scope>
</reference>
<gene>
    <name evidence="1" type="ORF">UFOVP242_85</name>
</gene>
<sequence>MKEIETGWYNNATPEEQGLFRDWLLGVLNDVNVFVKFNKKDGTEREMLCTLSDEAPAYEKKTERKANPDTCFVFDVEKKEWRSFRYDSVTRVSFEYGL</sequence>
<dbReference type="EMBL" id="LR798294">
    <property type="protein sequence ID" value="CAB5221809.1"/>
    <property type="molecule type" value="Genomic_DNA"/>
</dbReference>